<dbReference type="InParanoid" id="A0A1Y1Z5U7"/>
<dbReference type="Proteomes" id="UP000193498">
    <property type="component" value="Unassembled WGS sequence"/>
</dbReference>
<dbReference type="SMART" id="SM00054">
    <property type="entry name" value="EFh"/>
    <property type="match status" value="4"/>
</dbReference>
<dbReference type="PROSITE" id="PS50222">
    <property type="entry name" value="EF_HAND_2"/>
    <property type="match status" value="2"/>
</dbReference>
<dbReference type="AlphaFoldDB" id="A0A1Y1Z5U7"/>
<dbReference type="GO" id="GO:0005509">
    <property type="term" value="F:calcium ion binding"/>
    <property type="evidence" value="ECO:0007669"/>
    <property type="project" value="InterPro"/>
</dbReference>
<proteinExistence type="predicted"/>
<dbReference type="InterPro" id="IPR011992">
    <property type="entry name" value="EF-hand-dom_pair"/>
</dbReference>
<dbReference type="InterPro" id="IPR018247">
    <property type="entry name" value="EF_Hand_1_Ca_BS"/>
</dbReference>
<name>A0A1Y1Z5U7_9FUNG</name>
<keyword evidence="4" id="KW-1185">Reference proteome</keyword>
<evidence type="ECO:0000313" key="4">
    <source>
        <dbReference type="Proteomes" id="UP000193498"/>
    </source>
</evidence>
<protein>
    <recommendedName>
        <fullName evidence="2">EF-hand domain-containing protein</fullName>
    </recommendedName>
</protein>
<organism evidence="3 4">
    <name type="scientific">Basidiobolus meristosporus CBS 931.73</name>
    <dbReference type="NCBI Taxonomy" id="1314790"/>
    <lineage>
        <taxon>Eukaryota</taxon>
        <taxon>Fungi</taxon>
        <taxon>Fungi incertae sedis</taxon>
        <taxon>Zoopagomycota</taxon>
        <taxon>Entomophthoromycotina</taxon>
        <taxon>Basidiobolomycetes</taxon>
        <taxon>Basidiobolales</taxon>
        <taxon>Basidiobolaceae</taxon>
        <taxon>Basidiobolus</taxon>
    </lineage>
</organism>
<feature type="domain" description="EF-hand" evidence="2">
    <location>
        <begin position="50"/>
        <end position="85"/>
    </location>
</feature>
<gene>
    <name evidence="3" type="ORF">K493DRAFT_333478</name>
</gene>
<evidence type="ECO:0000256" key="1">
    <source>
        <dbReference type="ARBA" id="ARBA00022837"/>
    </source>
</evidence>
<dbReference type="Pfam" id="PF13202">
    <property type="entry name" value="EF-hand_5"/>
    <property type="match status" value="2"/>
</dbReference>
<feature type="domain" description="EF-hand" evidence="2">
    <location>
        <begin position="140"/>
        <end position="175"/>
    </location>
</feature>
<dbReference type="SUPFAM" id="SSF47473">
    <property type="entry name" value="EF-hand"/>
    <property type="match status" value="1"/>
</dbReference>
<comment type="caution">
    <text evidence="3">The sequence shown here is derived from an EMBL/GenBank/DDBJ whole genome shotgun (WGS) entry which is preliminary data.</text>
</comment>
<sequence>MSTLDSTLDLAGRLYEHELLVRNAVEAFHEVDKNGDREVSPEELRAWWSLPKTVFDDLWERVDKNKSGSLSCMEFVELYQFYNNWCQGYCSQCEKLLLNSDKSARRGSQDEILCSHCFEQVSDPTEYSVYEAAQPAFGNLLSAEIGKEFERLDVDKDGSVTLKELEDTYSSDYVDWYFNNFDGDNNQLLNEKEFGYGLIYLKIATGCDSCHKLVLKDGKSGYECSHCSDLILCKQCYTATSVTDHPCNLPLEPLRTTSFADLGLGVTQEGVDVEEPEVYNAYHPFLKELGLIEDAPKKFDLDAFFTKTNNPDYSKSWEEVASFLTPI</sequence>
<accession>A0A1Y1Z5U7</accession>
<dbReference type="EMBL" id="MCFE01000023">
    <property type="protein sequence ID" value="ORY05662.1"/>
    <property type="molecule type" value="Genomic_DNA"/>
</dbReference>
<evidence type="ECO:0000259" key="2">
    <source>
        <dbReference type="PROSITE" id="PS50222"/>
    </source>
</evidence>
<dbReference type="CDD" id="cd00051">
    <property type="entry name" value="EFh"/>
    <property type="match status" value="1"/>
</dbReference>
<reference evidence="3 4" key="1">
    <citation type="submission" date="2016-07" db="EMBL/GenBank/DDBJ databases">
        <title>Pervasive Adenine N6-methylation of Active Genes in Fungi.</title>
        <authorList>
            <consortium name="DOE Joint Genome Institute"/>
            <person name="Mondo S.J."/>
            <person name="Dannebaum R.O."/>
            <person name="Kuo R.C."/>
            <person name="Labutti K."/>
            <person name="Haridas S."/>
            <person name="Kuo A."/>
            <person name="Salamov A."/>
            <person name="Ahrendt S.R."/>
            <person name="Lipzen A."/>
            <person name="Sullivan W."/>
            <person name="Andreopoulos W.B."/>
            <person name="Clum A."/>
            <person name="Lindquist E."/>
            <person name="Daum C."/>
            <person name="Ramamoorthy G.K."/>
            <person name="Gryganskyi A."/>
            <person name="Culley D."/>
            <person name="Magnuson J.K."/>
            <person name="James T.Y."/>
            <person name="O'Malley M.A."/>
            <person name="Stajich J.E."/>
            <person name="Spatafora J.W."/>
            <person name="Visel A."/>
            <person name="Grigoriev I.V."/>
        </authorList>
    </citation>
    <scope>NUCLEOTIDE SEQUENCE [LARGE SCALE GENOMIC DNA]</scope>
    <source>
        <strain evidence="3 4">CBS 931.73</strain>
    </source>
</reference>
<dbReference type="Gene3D" id="1.10.238.10">
    <property type="entry name" value="EF-hand"/>
    <property type="match status" value="2"/>
</dbReference>
<dbReference type="InterPro" id="IPR002048">
    <property type="entry name" value="EF_hand_dom"/>
</dbReference>
<keyword evidence="1" id="KW-0106">Calcium</keyword>
<dbReference type="PROSITE" id="PS00018">
    <property type="entry name" value="EF_HAND_1"/>
    <property type="match status" value="3"/>
</dbReference>
<evidence type="ECO:0000313" key="3">
    <source>
        <dbReference type="EMBL" id="ORY05662.1"/>
    </source>
</evidence>